<keyword evidence="3 9" id="KW-0813">Transport</keyword>
<dbReference type="EMBL" id="JBHUNA010000038">
    <property type="protein sequence ID" value="MFD2762159.1"/>
    <property type="molecule type" value="Genomic_DNA"/>
</dbReference>
<keyword evidence="4 9" id="KW-1003">Cell membrane</keyword>
<proteinExistence type="inferred from homology"/>
<comment type="subcellular location">
    <subcellularLocation>
        <location evidence="1 9">Cell membrane</location>
        <topology evidence="1 9">Multi-pass membrane protein</topology>
    </subcellularLocation>
</comment>
<dbReference type="PROSITE" id="PS00873">
    <property type="entry name" value="NA_ALANINE_SYMP"/>
    <property type="match status" value="1"/>
</dbReference>
<evidence type="ECO:0000256" key="1">
    <source>
        <dbReference type="ARBA" id="ARBA00004651"/>
    </source>
</evidence>
<dbReference type="PANTHER" id="PTHR30330:SF3">
    <property type="entry name" value="TRANSCRIPTIONAL REGULATOR, LRP FAMILY"/>
    <property type="match status" value="1"/>
</dbReference>
<evidence type="ECO:0000256" key="7">
    <source>
        <dbReference type="ARBA" id="ARBA00022989"/>
    </source>
</evidence>
<comment type="caution">
    <text evidence="9">Lacks conserved residue(s) required for the propagation of feature annotation.</text>
</comment>
<organism evidence="10 11">
    <name type="scientific">Lentibacillus juripiscarius</name>
    <dbReference type="NCBI Taxonomy" id="257446"/>
    <lineage>
        <taxon>Bacteria</taxon>
        <taxon>Bacillati</taxon>
        <taxon>Bacillota</taxon>
        <taxon>Bacilli</taxon>
        <taxon>Bacillales</taxon>
        <taxon>Bacillaceae</taxon>
        <taxon>Lentibacillus</taxon>
    </lineage>
</organism>
<comment type="caution">
    <text evidence="10">The sequence shown here is derived from an EMBL/GenBank/DDBJ whole genome shotgun (WGS) entry which is preliminary data.</text>
</comment>
<feature type="transmembrane region" description="Helical" evidence="9">
    <location>
        <begin position="212"/>
        <end position="233"/>
    </location>
</feature>
<evidence type="ECO:0000256" key="8">
    <source>
        <dbReference type="ARBA" id="ARBA00023136"/>
    </source>
</evidence>
<keyword evidence="5 9" id="KW-0812">Transmembrane</keyword>
<dbReference type="PANTHER" id="PTHR30330">
    <property type="entry name" value="AGSS FAMILY TRANSPORTER, SODIUM-ALANINE"/>
    <property type="match status" value="1"/>
</dbReference>
<keyword evidence="11" id="KW-1185">Reference proteome</keyword>
<evidence type="ECO:0000256" key="6">
    <source>
        <dbReference type="ARBA" id="ARBA00022847"/>
    </source>
</evidence>
<name>A0ABW5VBA3_9BACI</name>
<evidence type="ECO:0000313" key="11">
    <source>
        <dbReference type="Proteomes" id="UP001597502"/>
    </source>
</evidence>
<evidence type="ECO:0000256" key="2">
    <source>
        <dbReference type="ARBA" id="ARBA00009261"/>
    </source>
</evidence>
<keyword evidence="6 9" id="KW-0769">Symport</keyword>
<gene>
    <name evidence="10" type="ORF">ACFSUO_14470</name>
</gene>
<dbReference type="Proteomes" id="UP001597502">
    <property type="component" value="Unassembled WGS sequence"/>
</dbReference>
<dbReference type="Gene3D" id="1.20.1740.10">
    <property type="entry name" value="Amino acid/polyamine transporter I"/>
    <property type="match status" value="1"/>
</dbReference>
<protein>
    <submittedName>
        <fullName evidence="10">Alanine/glycine:cation symporter family protein</fullName>
    </submittedName>
</protein>
<feature type="transmembrane region" description="Helical" evidence="9">
    <location>
        <begin position="245"/>
        <end position="265"/>
    </location>
</feature>
<evidence type="ECO:0000256" key="4">
    <source>
        <dbReference type="ARBA" id="ARBA00022475"/>
    </source>
</evidence>
<keyword evidence="8 9" id="KW-0472">Membrane</keyword>
<dbReference type="NCBIfam" id="TIGR00835">
    <property type="entry name" value="agcS"/>
    <property type="match status" value="1"/>
</dbReference>
<dbReference type="RefSeq" id="WP_382395383.1">
    <property type="nucleotide sequence ID" value="NZ_JBHUNA010000038.1"/>
</dbReference>
<dbReference type="InterPro" id="IPR001463">
    <property type="entry name" value="Na/Ala_symport"/>
</dbReference>
<evidence type="ECO:0000256" key="5">
    <source>
        <dbReference type="ARBA" id="ARBA00022692"/>
    </source>
</evidence>
<evidence type="ECO:0000256" key="9">
    <source>
        <dbReference type="RuleBase" id="RU363064"/>
    </source>
</evidence>
<evidence type="ECO:0000313" key="10">
    <source>
        <dbReference type="EMBL" id="MFD2762159.1"/>
    </source>
</evidence>
<feature type="transmembrane region" description="Helical" evidence="9">
    <location>
        <begin position="148"/>
        <end position="168"/>
    </location>
</feature>
<sequence>MDKFTQVIAEITEVIWGLPMILLLLGGGIYLTFRLGFFQIQHLPHILNQTFGKIFTKSNAPGSVSPFQATTSALASTMGAANIVGVPVAIALGGPGAIFWMWVVALIGMATKYSEVVLGIHYREKNGKGEYVGGPMYYIRKGLGWKKVAYFFAFALMLEIVASTMVQANSVAETVNGSFGIAPVWTGLVVMLLVGMVIVGGIKLIGRVTEKLIPFMVIVYMIGVISVLAVNIGDVPRAFGLIFEYAFQPISAAGGFLGAGVAAAIRWGLARGLYSNEAGMGTAPIAHSAAKNNHPAKQGFWGIFVTSQSINNG</sequence>
<feature type="transmembrane region" description="Helical" evidence="9">
    <location>
        <begin position="180"/>
        <end position="200"/>
    </location>
</feature>
<dbReference type="Pfam" id="PF01235">
    <property type="entry name" value="Na_Ala_symp"/>
    <property type="match status" value="1"/>
</dbReference>
<accession>A0ABW5VBA3</accession>
<keyword evidence="7 9" id="KW-1133">Transmembrane helix</keyword>
<comment type="similarity">
    <text evidence="2 9">Belongs to the alanine or glycine:cation symporter (AGCS) (TC 2.A.25) family.</text>
</comment>
<evidence type="ECO:0000256" key="3">
    <source>
        <dbReference type="ARBA" id="ARBA00022448"/>
    </source>
</evidence>
<dbReference type="PRINTS" id="PR00175">
    <property type="entry name" value="NAALASMPORT"/>
</dbReference>
<feature type="transmembrane region" description="Helical" evidence="9">
    <location>
        <begin position="14"/>
        <end position="33"/>
    </location>
</feature>
<reference evidence="11" key="1">
    <citation type="journal article" date="2019" name="Int. J. Syst. Evol. Microbiol.">
        <title>The Global Catalogue of Microorganisms (GCM) 10K type strain sequencing project: providing services to taxonomists for standard genome sequencing and annotation.</title>
        <authorList>
            <consortium name="The Broad Institute Genomics Platform"/>
            <consortium name="The Broad Institute Genome Sequencing Center for Infectious Disease"/>
            <person name="Wu L."/>
            <person name="Ma J."/>
        </authorList>
    </citation>
    <scope>NUCLEOTIDE SEQUENCE [LARGE SCALE GENOMIC DNA]</scope>
    <source>
        <strain evidence="11">TISTR 1535</strain>
    </source>
</reference>